<accession>A0ABN1NUH5</accession>
<sequence>MDVRSLADALAHRFPVVIQRWHELEYVPVEWRDNGYRVRALIWASALAVGANRHRMSALTQALRHGVPIADIARALDIHPDARTIRELWEPWALGEMARHHKGKGTLSPEEFDTIRDSLIAEERPPT</sequence>
<protein>
    <submittedName>
        <fullName evidence="1">Uncharacterized protein</fullName>
    </submittedName>
</protein>
<proteinExistence type="predicted"/>
<evidence type="ECO:0000313" key="1">
    <source>
        <dbReference type="EMBL" id="GAA0917216.1"/>
    </source>
</evidence>
<dbReference type="RefSeq" id="WP_343948777.1">
    <property type="nucleotide sequence ID" value="NZ_BAAAHQ010000004.1"/>
</dbReference>
<comment type="caution">
    <text evidence="1">The sequence shown here is derived from an EMBL/GenBank/DDBJ whole genome shotgun (WGS) entry which is preliminary data.</text>
</comment>
<name>A0ABN1NUH5_9ACTN</name>
<gene>
    <name evidence="1" type="ORF">GCM10009560_13020</name>
</gene>
<reference evidence="1 2" key="1">
    <citation type="journal article" date="2019" name="Int. J. Syst. Evol. Microbiol.">
        <title>The Global Catalogue of Microorganisms (GCM) 10K type strain sequencing project: providing services to taxonomists for standard genome sequencing and annotation.</title>
        <authorList>
            <consortium name="The Broad Institute Genomics Platform"/>
            <consortium name="The Broad Institute Genome Sequencing Center for Infectious Disease"/>
            <person name="Wu L."/>
            <person name="Ma J."/>
        </authorList>
    </citation>
    <scope>NUCLEOTIDE SEQUENCE [LARGE SCALE GENOMIC DNA]</scope>
    <source>
        <strain evidence="1 2">JCM 11136</strain>
    </source>
</reference>
<dbReference type="EMBL" id="BAAAHQ010000004">
    <property type="protein sequence ID" value="GAA0917216.1"/>
    <property type="molecule type" value="Genomic_DNA"/>
</dbReference>
<evidence type="ECO:0000313" key="2">
    <source>
        <dbReference type="Proteomes" id="UP001501578"/>
    </source>
</evidence>
<dbReference type="Proteomes" id="UP001501578">
    <property type="component" value="Unassembled WGS sequence"/>
</dbReference>
<organism evidence="1 2">
    <name type="scientific">Nonomuraea longicatena</name>
    <dbReference type="NCBI Taxonomy" id="83682"/>
    <lineage>
        <taxon>Bacteria</taxon>
        <taxon>Bacillati</taxon>
        <taxon>Actinomycetota</taxon>
        <taxon>Actinomycetes</taxon>
        <taxon>Streptosporangiales</taxon>
        <taxon>Streptosporangiaceae</taxon>
        <taxon>Nonomuraea</taxon>
    </lineage>
</organism>
<keyword evidence="2" id="KW-1185">Reference proteome</keyword>